<dbReference type="InterPro" id="IPR011333">
    <property type="entry name" value="SKP1/BTB/POZ_sf"/>
</dbReference>
<evidence type="ECO:0000259" key="3">
    <source>
        <dbReference type="PROSITE" id="PS50097"/>
    </source>
</evidence>
<dbReference type="SUPFAM" id="SSF54695">
    <property type="entry name" value="POZ domain"/>
    <property type="match status" value="1"/>
</dbReference>
<dbReference type="InterPro" id="IPR001611">
    <property type="entry name" value="Leu-rich_rpt"/>
</dbReference>
<organism evidence="4 5">
    <name type="scientific">Chironomus riparius</name>
    <dbReference type="NCBI Taxonomy" id="315576"/>
    <lineage>
        <taxon>Eukaryota</taxon>
        <taxon>Metazoa</taxon>
        <taxon>Ecdysozoa</taxon>
        <taxon>Arthropoda</taxon>
        <taxon>Hexapoda</taxon>
        <taxon>Insecta</taxon>
        <taxon>Pterygota</taxon>
        <taxon>Neoptera</taxon>
        <taxon>Endopterygota</taxon>
        <taxon>Diptera</taxon>
        <taxon>Nematocera</taxon>
        <taxon>Chironomoidea</taxon>
        <taxon>Chironomidae</taxon>
        <taxon>Chironominae</taxon>
        <taxon>Chironomus</taxon>
    </lineage>
</organism>
<sequence>MELHCIFYSQKFDAGYNCYRCLITNREIPLNKELNLIGRHEGNKTNDNVTHLEFSNCRIRKIPQKLTKIFPNLKVLKIINSELREICKADLAEYKNIERLIFDFNEIEFLPGNLFEDFQNLELISFRGNELKIIEPNILDSLDGLQHVNFAENPNYSKCHSILSCKDSNAEIEDVKVQIIEKFFILNSEIVQNFVKHLKNPLEVLKKYENMSIKIEVKLKIVELRLKIFEEFSKRKIENLKNSELNLNQEIKNFVNFESKLIREINQLRNFEGKLTQEIQELKNMNSGQTFIRQQSEPTYGNSFNIPLAALRQELQSWRDLAKKLNQDVQKLRNSEAKLSLEVQNLKISLQIENLKKSDLIKETEASDMSTNSAEATDMSTNLAATQKLSRNQENEPNIEEKNKNSNLNRNPKNMLHEPAFASVTDVKCEQNDSNSNNSTSNNHHSFIIDIKKYIQEDITKDFIIKIDEQEFLVHKFLLAARSATLADILNKNPFIDSLSIANISIDSFHHILRFIYTDELPVEDEINFVDLFDAAGRLKIEDLKNFAGKRVLEKVNAANAIEIFNLSSKYEHKMLRQKSFEEIKKNFEDK</sequence>
<evidence type="ECO:0000256" key="1">
    <source>
        <dbReference type="SAM" id="Coils"/>
    </source>
</evidence>
<name>A0A9N9X0G3_9DIPT</name>
<evidence type="ECO:0000313" key="5">
    <source>
        <dbReference type="Proteomes" id="UP001153620"/>
    </source>
</evidence>
<dbReference type="PANTHER" id="PTHR24413">
    <property type="entry name" value="SPECKLE-TYPE POZ PROTEIN"/>
    <property type="match status" value="1"/>
</dbReference>
<protein>
    <recommendedName>
        <fullName evidence="3">BTB domain-containing protein</fullName>
    </recommendedName>
</protein>
<dbReference type="PROSITE" id="PS50097">
    <property type="entry name" value="BTB"/>
    <property type="match status" value="1"/>
</dbReference>
<feature type="region of interest" description="Disordered" evidence="2">
    <location>
        <begin position="388"/>
        <end position="414"/>
    </location>
</feature>
<proteinExistence type="predicted"/>
<dbReference type="Pfam" id="PF00651">
    <property type="entry name" value="BTB"/>
    <property type="match status" value="1"/>
</dbReference>
<evidence type="ECO:0000256" key="2">
    <source>
        <dbReference type="SAM" id="MobiDB-lite"/>
    </source>
</evidence>
<dbReference type="OrthoDB" id="624345at2759"/>
<dbReference type="Gene3D" id="3.30.710.10">
    <property type="entry name" value="Potassium Channel Kv1.1, Chain A"/>
    <property type="match status" value="1"/>
</dbReference>
<accession>A0A9N9X0G3</accession>
<feature type="compositionally biased region" description="Low complexity" evidence="2">
    <location>
        <begin position="405"/>
        <end position="414"/>
    </location>
</feature>
<dbReference type="Gene3D" id="3.80.10.10">
    <property type="entry name" value="Ribonuclease Inhibitor"/>
    <property type="match status" value="1"/>
</dbReference>
<dbReference type="SUPFAM" id="SSF52058">
    <property type="entry name" value="L domain-like"/>
    <property type="match status" value="1"/>
</dbReference>
<dbReference type="InterPro" id="IPR000210">
    <property type="entry name" value="BTB/POZ_dom"/>
</dbReference>
<dbReference type="InterPro" id="IPR032675">
    <property type="entry name" value="LRR_dom_sf"/>
</dbReference>
<gene>
    <name evidence="4" type="ORF">CHIRRI_LOCUS13771</name>
</gene>
<keyword evidence="1" id="KW-0175">Coiled coil</keyword>
<evidence type="ECO:0000313" key="4">
    <source>
        <dbReference type="EMBL" id="CAG9810961.1"/>
    </source>
</evidence>
<dbReference type="SMART" id="SM00225">
    <property type="entry name" value="BTB"/>
    <property type="match status" value="1"/>
</dbReference>
<feature type="coiled-coil region" evidence="1">
    <location>
        <begin position="265"/>
        <end position="342"/>
    </location>
</feature>
<dbReference type="AlphaFoldDB" id="A0A9N9X0G3"/>
<dbReference type="Proteomes" id="UP001153620">
    <property type="component" value="Chromosome 4"/>
</dbReference>
<feature type="domain" description="BTB" evidence="3">
    <location>
        <begin position="461"/>
        <end position="525"/>
    </location>
</feature>
<dbReference type="EMBL" id="OU895880">
    <property type="protein sequence ID" value="CAG9810961.1"/>
    <property type="molecule type" value="Genomic_DNA"/>
</dbReference>
<dbReference type="Pfam" id="PF13855">
    <property type="entry name" value="LRR_8"/>
    <property type="match status" value="1"/>
</dbReference>
<keyword evidence="5" id="KW-1185">Reference proteome</keyword>
<feature type="compositionally biased region" description="Basic and acidic residues" evidence="2">
    <location>
        <begin position="391"/>
        <end position="404"/>
    </location>
</feature>
<reference evidence="4" key="2">
    <citation type="submission" date="2022-10" db="EMBL/GenBank/DDBJ databases">
        <authorList>
            <consortium name="ENA_rothamsted_submissions"/>
            <consortium name="culmorum"/>
            <person name="King R."/>
        </authorList>
    </citation>
    <scope>NUCLEOTIDE SEQUENCE</scope>
</reference>
<reference evidence="4" key="1">
    <citation type="submission" date="2022-01" db="EMBL/GenBank/DDBJ databases">
        <authorList>
            <person name="King R."/>
        </authorList>
    </citation>
    <scope>NUCLEOTIDE SEQUENCE</scope>
</reference>